<dbReference type="Gene3D" id="3.40.50.2000">
    <property type="entry name" value="Glycogen Phosphorylase B"/>
    <property type="match status" value="2"/>
</dbReference>
<keyword evidence="1" id="KW-0328">Glycosyltransferase</keyword>
<proteinExistence type="inferred from homology"/>
<dbReference type="Proteomes" id="UP000199445">
    <property type="component" value="Unassembled WGS sequence"/>
</dbReference>
<dbReference type="PANTHER" id="PTHR30160:SF21">
    <property type="entry name" value="LIPOPOLYSACCHARIDE CORE HEPTOSYLTRANSFERASE OPSX"/>
    <property type="match status" value="1"/>
</dbReference>
<comment type="similarity">
    <text evidence="3">Belongs to the glycosyltransferase 9 family.</text>
</comment>
<dbReference type="GO" id="GO:0005829">
    <property type="term" value="C:cytosol"/>
    <property type="evidence" value="ECO:0007669"/>
    <property type="project" value="TreeGrafter"/>
</dbReference>
<keyword evidence="5" id="KW-1185">Reference proteome</keyword>
<dbReference type="GO" id="GO:0009244">
    <property type="term" value="P:lipopolysaccharide core region biosynthetic process"/>
    <property type="evidence" value="ECO:0007669"/>
    <property type="project" value="TreeGrafter"/>
</dbReference>
<dbReference type="InterPro" id="IPR002201">
    <property type="entry name" value="Glyco_trans_9"/>
</dbReference>
<gene>
    <name evidence="4" type="ORF">SAMN05216429_11188</name>
</gene>
<organism evidence="4 5">
    <name type="scientific">Marinobacter persicus</name>
    <dbReference type="NCBI Taxonomy" id="930118"/>
    <lineage>
        <taxon>Bacteria</taxon>
        <taxon>Pseudomonadati</taxon>
        <taxon>Pseudomonadota</taxon>
        <taxon>Gammaproteobacteria</taxon>
        <taxon>Pseudomonadales</taxon>
        <taxon>Marinobacteraceae</taxon>
        <taxon>Marinobacter</taxon>
    </lineage>
</organism>
<dbReference type="InterPro" id="IPR051199">
    <property type="entry name" value="LPS_LOS_Heptosyltrfase"/>
</dbReference>
<keyword evidence="2 4" id="KW-0808">Transferase</keyword>
<evidence type="ECO:0000256" key="1">
    <source>
        <dbReference type="ARBA" id="ARBA00022676"/>
    </source>
</evidence>
<accession>A0A1I3X9G9</accession>
<evidence type="ECO:0000256" key="2">
    <source>
        <dbReference type="ARBA" id="ARBA00022679"/>
    </source>
</evidence>
<evidence type="ECO:0000313" key="4">
    <source>
        <dbReference type="EMBL" id="SFK16017.1"/>
    </source>
</evidence>
<dbReference type="PANTHER" id="PTHR30160">
    <property type="entry name" value="TETRAACYLDISACCHARIDE 4'-KINASE-RELATED"/>
    <property type="match status" value="1"/>
</dbReference>
<dbReference type="Pfam" id="PF01075">
    <property type="entry name" value="Glyco_transf_9"/>
    <property type="match status" value="1"/>
</dbReference>
<sequence>MPAPRSICLLRLSAIGDTCNAAAVVQAIHDHYPDTEITWIIGKAEASLMSGMPGVKLVVFDKTEGWRAYTNLRKKLKGQSFDVLLLMQVALRANLASLCISAKRRIGYDKAKSKELHSLFINERIEATDKPHVLDTFLQFQKALDIPLEAPRWSLPVTEQDQAWAQQQIDAHRTKHLVIVPAASNSERNWLPERYAAVADYAADKGFAVYLCGGPNPTEKSLAEAVQAHAQAPVRNLVGHSSLKQLQAFLKVADVVIAPDTGPAHMAVAAGTPVIGLYAHSNPSRTGPYLWQQYVVDAYTPALKESRGETPEQAQWGQRLKGAHLMERITTEQVCSMLDRCIQEQEL</sequence>
<dbReference type="GO" id="GO:0008713">
    <property type="term" value="F:ADP-heptose-lipopolysaccharide heptosyltransferase activity"/>
    <property type="evidence" value="ECO:0007669"/>
    <property type="project" value="TreeGrafter"/>
</dbReference>
<evidence type="ECO:0000256" key="3">
    <source>
        <dbReference type="ARBA" id="ARBA00043995"/>
    </source>
</evidence>
<evidence type="ECO:0000313" key="5">
    <source>
        <dbReference type="Proteomes" id="UP000199445"/>
    </source>
</evidence>
<dbReference type="SUPFAM" id="SSF53756">
    <property type="entry name" value="UDP-Glycosyltransferase/glycogen phosphorylase"/>
    <property type="match status" value="1"/>
</dbReference>
<dbReference type="CDD" id="cd03789">
    <property type="entry name" value="GT9_LPS_heptosyltransferase"/>
    <property type="match status" value="1"/>
</dbReference>
<protein>
    <submittedName>
        <fullName evidence="4">Heptosyltransferase I</fullName>
    </submittedName>
</protein>
<dbReference type="OrthoDB" id="9781892at2"/>
<dbReference type="FunFam" id="3.40.50.2000:FF:000023">
    <property type="entry name" value="ADP-heptose--LPS heptosyltransferase II"/>
    <property type="match status" value="1"/>
</dbReference>
<dbReference type="RefSeq" id="WP_091706049.1">
    <property type="nucleotide sequence ID" value="NZ_BMYN01000007.1"/>
</dbReference>
<name>A0A1I3X9G9_9GAMM</name>
<reference evidence="4 5" key="1">
    <citation type="submission" date="2016-10" db="EMBL/GenBank/DDBJ databases">
        <authorList>
            <person name="de Groot N.N."/>
        </authorList>
    </citation>
    <scope>NUCLEOTIDE SEQUENCE [LARGE SCALE GENOMIC DNA]</scope>
    <source>
        <strain evidence="4 5">IBRC-M 10445</strain>
    </source>
</reference>
<dbReference type="AlphaFoldDB" id="A0A1I3X9G9"/>
<dbReference type="EMBL" id="FOSC01000011">
    <property type="protein sequence ID" value="SFK16017.1"/>
    <property type="molecule type" value="Genomic_DNA"/>
</dbReference>